<comment type="subunit">
    <text evidence="11">Homodimer.</text>
</comment>
<dbReference type="PROSITE" id="PS51415">
    <property type="entry name" value="XYLOSE_ISOMERASE"/>
    <property type="match status" value="1"/>
</dbReference>
<feature type="binding site" evidence="11">
    <location>
        <position position="337"/>
    </location>
    <ligand>
        <name>K(+)</name>
        <dbReference type="ChEBI" id="CHEBI:29103"/>
    </ligand>
</feature>
<comment type="catalytic activity">
    <reaction evidence="11">
        <text>D-ribose + ATP = D-ribose 5-phosphate + ADP + H(+)</text>
        <dbReference type="Rhea" id="RHEA:13697"/>
        <dbReference type="ChEBI" id="CHEBI:15378"/>
        <dbReference type="ChEBI" id="CHEBI:30616"/>
        <dbReference type="ChEBI" id="CHEBI:47013"/>
        <dbReference type="ChEBI" id="CHEBI:78346"/>
        <dbReference type="ChEBI" id="CHEBI:456216"/>
        <dbReference type="EC" id="2.7.1.15"/>
    </reaction>
</comment>
<evidence type="ECO:0000256" key="5">
    <source>
        <dbReference type="ARBA" id="ARBA00022777"/>
    </source>
</evidence>
<feature type="chain" id="PRO_5030632206" description="Ribokinase" evidence="12">
    <location>
        <begin position="19"/>
        <end position="732"/>
    </location>
</feature>
<keyword evidence="2 11" id="KW-0808">Transferase</keyword>
<feature type="active site" description="Proton acceptor" evidence="11">
    <location>
        <position position="302"/>
    </location>
</feature>
<dbReference type="Gene3D" id="3.40.1190.20">
    <property type="match status" value="1"/>
</dbReference>
<feature type="domain" description="Carbohydrate kinase PfkB" evidence="13">
    <location>
        <begin position="29"/>
        <end position="345"/>
    </location>
</feature>
<evidence type="ECO:0000256" key="3">
    <source>
        <dbReference type="ARBA" id="ARBA00022723"/>
    </source>
</evidence>
<evidence type="ECO:0000256" key="1">
    <source>
        <dbReference type="ARBA" id="ARBA00022490"/>
    </source>
</evidence>
<comment type="cofactor">
    <cofactor evidence="11">
        <name>Mg(2+)</name>
        <dbReference type="ChEBI" id="CHEBI:18420"/>
    </cofactor>
    <text evidence="11">Requires a divalent cation, most likely magnesium in vivo, as an electrophilic catalyst to aid phosphoryl group transfer. It is the chelate of the metal and the nucleotide that is the actual substrate.</text>
</comment>
<dbReference type="SUPFAM" id="SSF51658">
    <property type="entry name" value="Xylose isomerase-like"/>
    <property type="match status" value="1"/>
</dbReference>
<dbReference type="SUPFAM" id="SSF53613">
    <property type="entry name" value="Ribokinase-like"/>
    <property type="match status" value="1"/>
</dbReference>
<evidence type="ECO:0000259" key="13">
    <source>
        <dbReference type="Pfam" id="PF00294"/>
    </source>
</evidence>
<feature type="binding site" evidence="11">
    <location>
        <position position="302"/>
    </location>
    <ligand>
        <name>substrate</name>
    </ligand>
</feature>
<accession>A0A7S0WT08</accession>
<evidence type="ECO:0000256" key="8">
    <source>
        <dbReference type="ARBA" id="ARBA00022958"/>
    </source>
</evidence>
<evidence type="ECO:0000256" key="11">
    <source>
        <dbReference type="HAMAP-Rule" id="MF_03215"/>
    </source>
</evidence>
<dbReference type="GO" id="GO:0009045">
    <property type="term" value="F:xylose isomerase activity"/>
    <property type="evidence" value="ECO:0007669"/>
    <property type="project" value="InterPro"/>
</dbReference>
<evidence type="ECO:0000313" key="15">
    <source>
        <dbReference type="EMBL" id="CAD8682344.1"/>
    </source>
</evidence>
<dbReference type="GO" id="GO:0005737">
    <property type="term" value="C:cytoplasm"/>
    <property type="evidence" value="ECO:0007669"/>
    <property type="project" value="UniProtKB-SubCell"/>
</dbReference>
<comment type="caution">
    <text evidence="11">Lacks conserved residue(s) required for the propagation of feature annotation.</text>
</comment>
<protein>
    <recommendedName>
        <fullName evidence="11">Ribokinase</fullName>
        <shortName evidence="11">RK</shortName>
        <ecNumber evidence="11">2.7.1.15</ecNumber>
    </recommendedName>
</protein>
<comment type="similarity">
    <text evidence="11">Belongs to the carbohydrate kinase PfkB family. Ribokinase subfamily.</text>
</comment>
<organism evidence="15">
    <name type="scientific">Chlamydomonas leiostraca</name>
    <dbReference type="NCBI Taxonomy" id="1034604"/>
    <lineage>
        <taxon>Eukaryota</taxon>
        <taxon>Viridiplantae</taxon>
        <taxon>Chlorophyta</taxon>
        <taxon>core chlorophytes</taxon>
        <taxon>Chlorophyceae</taxon>
        <taxon>CS clade</taxon>
        <taxon>Chlamydomonadales</taxon>
        <taxon>Chlamydomonadaceae</taxon>
        <taxon>Chlamydomonas</taxon>
    </lineage>
</organism>
<feature type="binding site" evidence="11">
    <location>
        <position position="298"/>
    </location>
    <ligand>
        <name>K(+)</name>
        <dbReference type="ChEBI" id="CHEBI:29103"/>
    </ligand>
</feature>
<dbReference type="EC" id="2.7.1.15" evidence="11"/>
<dbReference type="PANTHER" id="PTHR10584:SF166">
    <property type="entry name" value="RIBOKINASE"/>
    <property type="match status" value="1"/>
</dbReference>
<dbReference type="Pfam" id="PF00294">
    <property type="entry name" value="PfkB"/>
    <property type="match status" value="1"/>
</dbReference>
<dbReference type="EMBL" id="HBFB01018968">
    <property type="protein sequence ID" value="CAD8682344.1"/>
    <property type="molecule type" value="Transcribed_RNA"/>
</dbReference>
<dbReference type="HAMAP" id="MF_01987">
    <property type="entry name" value="Ribokinase"/>
    <property type="match status" value="1"/>
</dbReference>
<evidence type="ECO:0000259" key="14">
    <source>
        <dbReference type="Pfam" id="PF01261"/>
    </source>
</evidence>
<comment type="subcellular location">
    <subcellularLocation>
        <location evidence="11">Cytoplasm</location>
    </subcellularLocation>
    <subcellularLocation>
        <location evidence="11">Nucleus</location>
    </subcellularLocation>
</comment>
<dbReference type="InterPro" id="IPR029056">
    <property type="entry name" value="Ribokinase-like"/>
</dbReference>
<evidence type="ECO:0000256" key="9">
    <source>
        <dbReference type="ARBA" id="ARBA00023235"/>
    </source>
</evidence>
<keyword evidence="11" id="KW-0539">Nucleus</keyword>
<feature type="binding site" evidence="11">
    <location>
        <position position="175"/>
    </location>
    <ligand>
        <name>substrate</name>
    </ligand>
</feature>
<feature type="binding site" evidence="11">
    <location>
        <position position="335"/>
    </location>
    <ligand>
        <name>K(+)</name>
        <dbReference type="ChEBI" id="CHEBI:29103"/>
    </ligand>
</feature>
<dbReference type="GO" id="GO:0005634">
    <property type="term" value="C:nucleus"/>
    <property type="evidence" value="ECO:0007669"/>
    <property type="project" value="UniProtKB-SubCell"/>
</dbReference>
<dbReference type="Gene3D" id="3.20.20.150">
    <property type="entry name" value="Divalent-metal-dependent TIM barrel enzymes"/>
    <property type="match status" value="1"/>
</dbReference>
<dbReference type="CDD" id="cd01174">
    <property type="entry name" value="ribokinase"/>
    <property type="match status" value="1"/>
</dbReference>
<keyword evidence="7 11" id="KW-0460">Magnesium</keyword>
<keyword evidence="3 11" id="KW-0479">Metal-binding</keyword>
<keyword evidence="4 11" id="KW-0547">Nucleotide-binding</keyword>
<keyword evidence="5 11" id="KW-0418">Kinase</keyword>
<dbReference type="GO" id="GO:0004747">
    <property type="term" value="F:ribokinase activity"/>
    <property type="evidence" value="ECO:0007669"/>
    <property type="project" value="UniProtKB-UniRule"/>
</dbReference>
<feature type="binding site" evidence="11">
    <location>
        <position position="341"/>
    </location>
    <ligand>
        <name>K(+)</name>
        <dbReference type="ChEBI" id="CHEBI:29103"/>
    </ligand>
</feature>
<dbReference type="GO" id="GO:0019303">
    <property type="term" value="P:D-ribose catabolic process"/>
    <property type="evidence" value="ECO:0007669"/>
    <property type="project" value="UniProtKB-UniRule"/>
</dbReference>
<dbReference type="PANTHER" id="PTHR10584">
    <property type="entry name" value="SUGAR KINASE"/>
    <property type="match status" value="1"/>
</dbReference>
<dbReference type="GO" id="GO:0005524">
    <property type="term" value="F:ATP binding"/>
    <property type="evidence" value="ECO:0007669"/>
    <property type="project" value="UniProtKB-UniRule"/>
</dbReference>
<dbReference type="InterPro" id="IPR011611">
    <property type="entry name" value="PfkB_dom"/>
</dbReference>
<feature type="domain" description="Xylose isomerase-like TIM barrel" evidence="14">
    <location>
        <begin position="459"/>
        <end position="692"/>
    </location>
</feature>
<dbReference type="Pfam" id="PF01261">
    <property type="entry name" value="AP_endonuc_2"/>
    <property type="match status" value="1"/>
</dbReference>
<evidence type="ECO:0000256" key="10">
    <source>
        <dbReference type="ARBA" id="ARBA00023277"/>
    </source>
</evidence>
<evidence type="ECO:0000256" key="2">
    <source>
        <dbReference type="ARBA" id="ARBA00022679"/>
    </source>
</evidence>
<comment type="pathway">
    <text evidence="11">Carbohydrate metabolism; D-ribose degradation; D-ribose 5-phosphate from beta-D-ribopyranose: step 2/2.</text>
</comment>
<dbReference type="InterPro" id="IPR036237">
    <property type="entry name" value="Xyl_isomerase-like_sf"/>
</dbReference>
<feature type="binding site" evidence="11">
    <location>
        <position position="332"/>
    </location>
    <ligand>
        <name>K(+)</name>
        <dbReference type="ChEBI" id="CHEBI:29103"/>
    </ligand>
</feature>
<gene>
    <name evidence="15" type="ORF">CLEI1391_LOCUS10628</name>
</gene>
<evidence type="ECO:0000256" key="7">
    <source>
        <dbReference type="ARBA" id="ARBA00022842"/>
    </source>
</evidence>
<dbReference type="InterPro" id="IPR001998">
    <property type="entry name" value="Xylose_isomerase"/>
</dbReference>
<dbReference type="UniPathway" id="UPA00916">
    <property type="reaction ID" value="UER00889"/>
</dbReference>
<feature type="binding site" evidence="11">
    <location>
        <begin position="301"/>
        <end position="302"/>
    </location>
    <ligand>
        <name>ATP</name>
        <dbReference type="ChEBI" id="CHEBI:30616"/>
    </ligand>
</feature>
<name>A0A7S0WT08_9CHLO</name>
<feature type="signal peptide" evidence="12">
    <location>
        <begin position="1"/>
        <end position="18"/>
    </location>
</feature>
<keyword evidence="10 11" id="KW-0119">Carbohydrate metabolism</keyword>
<comment type="function">
    <text evidence="11">Catalyzes the phosphorylation of ribose at O-5 in a reaction requiring ATP and magnesium. The resulting D-ribose-5-phosphate can then be used either for sythesis of nucleotides, histidine, and tryptophan, or as a component of the pentose phosphate pathway.</text>
</comment>
<dbReference type="PRINTS" id="PR00990">
    <property type="entry name" value="RIBOKINASE"/>
</dbReference>
<dbReference type="InterPro" id="IPR002139">
    <property type="entry name" value="Ribo/fructo_kinase"/>
</dbReference>
<dbReference type="InterPro" id="IPR011877">
    <property type="entry name" value="Ribokinase"/>
</dbReference>
<feature type="binding site" evidence="11">
    <location>
        <position position="220"/>
    </location>
    <ligand>
        <name>ATP</name>
        <dbReference type="ChEBI" id="CHEBI:30616"/>
    </ligand>
</feature>
<keyword evidence="9" id="KW-0413">Isomerase</keyword>
<keyword evidence="12" id="KW-0732">Signal</keyword>
<keyword evidence="1 11" id="KW-0963">Cytoplasm</keyword>
<dbReference type="AlphaFoldDB" id="A0A7S0WT08"/>
<evidence type="ECO:0000256" key="6">
    <source>
        <dbReference type="ARBA" id="ARBA00022840"/>
    </source>
</evidence>
<dbReference type="InterPro" id="IPR013022">
    <property type="entry name" value="Xyl_isomerase-like_TIM-brl"/>
</dbReference>
<feature type="binding site" evidence="11">
    <location>
        <begin position="66"/>
        <end position="70"/>
    </location>
    <ligand>
        <name>substrate</name>
    </ligand>
</feature>
<comment type="activity regulation">
    <text evidence="11">Activated by a monovalent cation that binds near, but not in, the active site. The most likely occupant of the site in vivo is potassium. Ion binding induces a conformational change that may alter substrate affinity.</text>
</comment>
<dbReference type="GO" id="GO:0046872">
    <property type="term" value="F:metal ion binding"/>
    <property type="evidence" value="ECO:0007669"/>
    <property type="project" value="UniProtKB-KW"/>
</dbReference>
<feature type="binding site" evidence="11">
    <location>
        <begin position="36"/>
        <end position="38"/>
    </location>
    <ligand>
        <name>substrate</name>
    </ligand>
</feature>
<reference evidence="15" key="1">
    <citation type="submission" date="2021-01" db="EMBL/GenBank/DDBJ databases">
        <authorList>
            <person name="Corre E."/>
            <person name="Pelletier E."/>
            <person name="Niang G."/>
            <person name="Scheremetjew M."/>
            <person name="Finn R."/>
            <person name="Kale V."/>
            <person name="Holt S."/>
            <person name="Cochrane G."/>
            <person name="Meng A."/>
            <person name="Brown T."/>
            <person name="Cohen L."/>
        </authorList>
    </citation>
    <scope>NUCLEOTIDE SEQUENCE</scope>
    <source>
        <strain evidence="15">SAG 11-49</strain>
    </source>
</reference>
<keyword evidence="6 11" id="KW-0067">ATP-binding</keyword>
<evidence type="ECO:0000256" key="12">
    <source>
        <dbReference type="SAM" id="SignalP"/>
    </source>
</evidence>
<proteinExistence type="inferred from homology"/>
<evidence type="ECO:0000256" key="4">
    <source>
        <dbReference type="ARBA" id="ARBA00022741"/>
    </source>
</evidence>
<feature type="binding site" evidence="11">
    <location>
        <position position="296"/>
    </location>
    <ligand>
        <name>K(+)</name>
        <dbReference type="ChEBI" id="CHEBI:29103"/>
    </ligand>
</feature>
<sequence>MLTTLAVLLAGQAAVATAAKASSATPGHILIVGSINVDITVQLDRLPMRSETKAALKPSPTLAVGGKGANQAAAASLLAGPGAPAPRFVCRLGDDAHLAWLRAELAKVGVDTSASEVVPHMTTGQGIVWLDAEGAATSVVLGGANTEGWPSDAPQLRALAGSLVQGASALMLQREVPERVNEAFAEAARAAGILVLLDAGGSGAPISPALLAAVDAVCPNEQELQVLTGLPTSTEEEVVAAAQALLDQGARGVLVTLEARGSLLLQGAAPAGGHIPGASRVVRQPALPVPGGVVRDATAAGDAFRAAFATALVEGGSVEDAMRLAAAAGAIAVSRMGAMPSLPTREEVAELLQEVGHALPAASTTTGSCAPDDAALEQQPAAGAAGSKAATGSTSAAGAADNEGGFPLLFGARLNSMRARSDLAQQGSDSKSGQGGVLGWVARQGLVQGLGVVYFNYPEHLEGLTLAQVTESLEAAGLKAGGIAMRFPLPRFRAGALSNPDPELRAAAVELGTRGCQWASDLGASQLVVWSATDGYDYHLAANYTTVWAHSVAGLRALTDACRALGVHVALEWKPTDPASRFSFVPNTAAALLLARDVDRSSFGLVLDTGHLLMGGENMAASVAMVMDAGKLAGLHLNDGHTRLGAEDGLVFGSVHAAGAQELVYWLRARGYRGHVYFDTFPLNEDPVQEAELNIQAFKSMWAKAGRLEQAGIERCMTSHDALCALRLMQAV</sequence>
<keyword evidence="8 11" id="KW-0630">Potassium</keyword>